<evidence type="ECO:0000256" key="1">
    <source>
        <dbReference type="ARBA" id="ARBA00022801"/>
    </source>
</evidence>
<evidence type="ECO:0000313" key="4">
    <source>
        <dbReference type="Proteomes" id="UP000249134"/>
    </source>
</evidence>
<dbReference type="Proteomes" id="UP000249134">
    <property type="component" value="Chromosome 1"/>
</dbReference>
<name>A0A2X4WV53_LEDLE</name>
<dbReference type="AlphaFoldDB" id="A0A2X4WV53"/>
<dbReference type="EMBL" id="LS483476">
    <property type="protein sequence ID" value="SQI63478.1"/>
    <property type="molecule type" value="Genomic_DNA"/>
</dbReference>
<reference evidence="3 4" key="1">
    <citation type="submission" date="2018-06" db="EMBL/GenBank/DDBJ databases">
        <authorList>
            <consortium name="Pathogen Informatics"/>
            <person name="Doyle S."/>
        </authorList>
    </citation>
    <scope>NUCLEOTIDE SEQUENCE [LARGE SCALE GENOMIC DNA]</scope>
    <source>
        <strain evidence="3 4">NCTC4824</strain>
    </source>
</reference>
<dbReference type="Pfam" id="PF22666">
    <property type="entry name" value="Glyco_hydro_2_N2"/>
    <property type="match status" value="1"/>
</dbReference>
<dbReference type="SUPFAM" id="SSF49785">
    <property type="entry name" value="Galactose-binding domain-like"/>
    <property type="match status" value="1"/>
</dbReference>
<dbReference type="Gene3D" id="2.60.120.260">
    <property type="entry name" value="Galactose-binding domain-like"/>
    <property type="match status" value="1"/>
</dbReference>
<keyword evidence="4" id="KW-1185">Reference proteome</keyword>
<proteinExistence type="predicted"/>
<gene>
    <name evidence="3" type="ORF">NCTC4824_04130</name>
</gene>
<dbReference type="STRING" id="1348624.GCA_001591545_03709"/>
<dbReference type="InterPro" id="IPR053161">
    <property type="entry name" value="Ulvan_degrading_GH"/>
</dbReference>
<sequence>MAKLTDAFLKPSDEFTPIPFWFWNDRLTHEEIKRQIHEFYKKGVMGFVLHPRLGIPKDIEYLSDAFMEFVLTAVKEAARLGMRVILYDEAMYPSGSAKGMVVSGHPEYASRGLKMLEFHCQGSTNITIPLDEGEKLISVQAVEKRSKYQINNKNIKRLQRSGEEIQFCPPSKGNWSIICLIETFSKGTIRGIHDGEDDGEENAPASADLLNPLAVQRFIELTHERYYSILAVHFGSTIQAFFTDEPDILGRGASKGLIPWTNDLLAYYLEQGNREIDLLALWFDVGGETPILQKNYQKVINKRLSEAYYKPLSRWCEQHQIALTGHPAASDDIGLLDYFQIPGQDVVWRWVAPEDEKGLVGTHSTAGKCSADAARHRGRRRNLNEILGVCGQGNSWHLSGGDMKWYFDWLFVRGVNLISPHAFYYSIEGRTRSHERPPDVGVNNIWWPYYEQFSTYIKRLSWLMTDSVNLAQIAVLCEEAFLPWKIVKPLYENQIEFNYLEESLLDQCVINEGIIGIEKQVYRVILVEDTTRLSSKTIMFLEQFIKNGGTVFVLGELENKIVGAVSTSIKGVCGDLEDVVRREINLVPACDDIRISQVDKEGQFYYLLVNEGETNYEGALRINRQGSVQKWDPWKGTIEDVPIQTRKSNSRVPLQLQRRESIIFYINPNEKPVYQETLPINNKQAVPVKEEWKISLNNLIREEVTLGSWTEWEGMEHFSGTLVYEQTIKCQTSNMTYATLDLGEVQEIAHVWINGQEIGVKMWAPYTFELGNVLRKGDNSIRVKVTNTKANDMDKVSLPSGLIGPVTITY</sequence>
<dbReference type="RefSeq" id="WP_066145737.1">
    <property type="nucleotide sequence ID" value="NZ_CBCSGM010000009.1"/>
</dbReference>
<feature type="domain" description="Beta-mannosidase-like galactose-binding" evidence="2">
    <location>
        <begin position="722"/>
        <end position="793"/>
    </location>
</feature>
<accession>A0A2X4WV53</accession>
<keyword evidence="1 3" id="KW-0378">Hydrolase</keyword>
<dbReference type="InterPro" id="IPR008979">
    <property type="entry name" value="Galactose-bd-like_sf"/>
</dbReference>
<dbReference type="KEGG" id="blen:NCTC4824_04130"/>
<evidence type="ECO:0000259" key="2">
    <source>
        <dbReference type="Pfam" id="PF22666"/>
    </source>
</evidence>
<organism evidence="3 4">
    <name type="scientific">Lederbergia lenta</name>
    <name type="common">Bacillus lentus</name>
    <dbReference type="NCBI Taxonomy" id="1467"/>
    <lineage>
        <taxon>Bacteria</taxon>
        <taxon>Bacillati</taxon>
        <taxon>Bacillota</taxon>
        <taxon>Bacilli</taxon>
        <taxon>Bacillales</taxon>
        <taxon>Bacillaceae</taxon>
        <taxon>Lederbergia</taxon>
    </lineage>
</organism>
<dbReference type="InterPro" id="IPR054593">
    <property type="entry name" value="Beta-mannosidase-like_N2"/>
</dbReference>
<evidence type="ECO:0000313" key="3">
    <source>
        <dbReference type="EMBL" id="SQI63478.1"/>
    </source>
</evidence>
<dbReference type="NCBIfam" id="NF045579">
    <property type="entry name" value="rhamnoside_JR"/>
    <property type="match status" value="1"/>
</dbReference>
<dbReference type="PANTHER" id="PTHR36848">
    <property type="entry name" value="DNA-BINDING PROTEIN (PUTATIVE SECRETED PROTEIN)-RELATED"/>
    <property type="match status" value="1"/>
</dbReference>
<protein>
    <submittedName>
        <fullName evidence="3">Glycosyl hydrolases family 2, sugar binding domain</fullName>
    </submittedName>
</protein>
<dbReference type="PANTHER" id="PTHR36848:SF2">
    <property type="entry name" value="SECRETED PROTEIN"/>
    <property type="match status" value="1"/>
</dbReference>
<dbReference type="GO" id="GO:0004553">
    <property type="term" value="F:hydrolase activity, hydrolyzing O-glycosyl compounds"/>
    <property type="evidence" value="ECO:0007669"/>
    <property type="project" value="UniProtKB-ARBA"/>
</dbReference>